<dbReference type="PROSITE" id="PS50075">
    <property type="entry name" value="CARRIER"/>
    <property type="match status" value="2"/>
</dbReference>
<keyword evidence="8" id="KW-0012">Acyltransferase</keyword>
<dbReference type="InterPro" id="IPR049552">
    <property type="entry name" value="PKS_DH_N"/>
</dbReference>
<dbReference type="InterPro" id="IPR016039">
    <property type="entry name" value="Thiolase-like"/>
</dbReference>
<evidence type="ECO:0000259" key="11">
    <source>
        <dbReference type="PROSITE" id="PS52004"/>
    </source>
</evidence>
<dbReference type="InterPro" id="IPR009081">
    <property type="entry name" value="PP-bd_ACP"/>
</dbReference>
<dbReference type="InterPro" id="IPR016036">
    <property type="entry name" value="Malonyl_transacylase_ACP-bd"/>
</dbReference>
<dbReference type="InterPro" id="IPR014030">
    <property type="entry name" value="Ketoacyl_synth_N"/>
</dbReference>
<dbReference type="Gene3D" id="1.10.1200.10">
    <property type="entry name" value="ACP-like"/>
    <property type="match status" value="2"/>
</dbReference>
<dbReference type="InterPro" id="IPR001227">
    <property type="entry name" value="Ac_transferase_dom_sf"/>
</dbReference>
<feature type="domain" description="Ketosynthase family 3 (KS3)" evidence="11">
    <location>
        <begin position="35"/>
        <end position="461"/>
    </location>
</feature>
<dbReference type="SUPFAM" id="SSF51735">
    <property type="entry name" value="NAD(P)-binding Rossmann-fold domains"/>
    <property type="match status" value="4"/>
</dbReference>
<dbReference type="Pfam" id="PF00550">
    <property type="entry name" value="PP-binding"/>
    <property type="match status" value="2"/>
</dbReference>
<evidence type="ECO:0000313" key="14">
    <source>
        <dbReference type="Proteomes" id="UP000540506"/>
    </source>
</evidence>
<dbReference type="CDD" id="cd08956">
    <property type="entry name" value="KR_3_FAS_SDR_x"/>
    <property type="match status" value="2"/>
</dbReference>
<comment type="pathway">
    <text evidence="2">Antibiotic biosynthesis.</text>
</comment>
<dbReference type="Proteomes" id="UP000540506">
    <property type="component" value="Unassembled WGS sequence"/>
</dbReference>
<dbReference type="PROSITE" id="PS00012">
    <property type="entry name" value="PHOSPHOPANTETHEINE"/>
    <property type="match status" value="2"/>
</dbReference>
<keyword evidence="3" id="KW-0596">Phosphopantetheine</keyword>
<keyword evidence="14" id="KW-1185">Reference proteome</keyword>
<dbReference type="Pfam" id="PF02801">
    <property type="entry name" value="Ketoacyl-synt_C"/>
    <property type="match status" value="2"/>
</dbReference>
<dbReference type="Gene3D" id="3.40.366.10">
    <property type="entry name" value="Malonyl-Coenzyme A Acyl Carrier Protein, domain 2"/>
    <property type="match status" value="2"/>
</dbReference>
<dbReference type="Pfam" id="PF21089">
    <property type="entry name" value="PKS_DH_N"/>
    <property type="match status" value="2"/>
</dbReference>
<feature type="region of interest" description="N-terminal hotdog fold" evidence="9">
    <location>
        <begin position="902"/>
        <end position="1026"/>
    </location>
</feature>
<dbReference type="Pfam" id="PF08659">
    <property type="entry name" value="KR"/>
    <property type="match status" value="2"/>
</dbReference>
<dbReference type="FunFam" id="1.10.1200.10:FF:000007">
    <property type="entry name" value="Probable polyketide synthase pks17"/>
    <property type="match status" value="2"/>
</dbReference>
<dbReference type="GO" id="GO:0004315">
    <property type="term" value="F:3-oxoacyl-[acyl-carrier-protein] synthase activity"/>
    <property type="evidence" value="ECO:0007669"/>
    <property type="project" value="InterPro"/>
</dbReference>
<dbReference type="SUPFAM" id="SSF52151">
    <property type="entry name" value="FabD/lysophospholipase-like"/>
    <property type="match status" value="2"/>
</dbReference>
<dbReference type="InterPro" id="IPR055123">
    <property type="entry name" value="SpnB-like_Rossmann"/>
</dbReference>
<dbReference type="InterPro" id="IPR015083">
    <property type="entry name" value="NorB/c/GfsB-D-like_docking"/>
</dbReference>
<feature type="domain" description="Carrier" evidence="10">
    <location>
        <begin position="3281"/>
        <end position="3356"/>
    </location>
</feature>
<dbReference type="SMART" id="SM00825">
    <property type="entry name" value="PKS_KS"/>
    <property type="match status" value="2"/>
</dbReference>
<dbReference type="PROSITE" id="PS52019">
    <property type="entry name" value="PKS_MFAS_DH"/>
    <property type="match status" value="2"/>
</dbReference>
<evidence type="ECO:0000259" key="12">
    <source>
        <dbReference type="PROSITE" id="PS52019"/>
    </source>
</evidence>
<dbReference type="SUPFAM" id="SSF55048">
    <property type="entry name" value="Probable ACP-binding domain of malonyl-CoA ACP transacylase"/>
    <property type="match status" value="2"/>
</dbReference>
<evidence type="ECO:0000313" key="13">
    <source>
        <dbReference type="EMBL" id="MBB4927387.1"/>
    </source>
</evidence>
<dbReference type="Gene3D" id="3.40.50.720">
    <property type="entry name" value="NAD(P)-binding Rossmann-like Domain"/>
    <property type="match status" value="2"/>
</dbReference>
<keyword evidence="4" id="KW-0597">Phosphoprotein</keyword>
<comment type="cofactor">
    <cofactor evidence="1">
        <name>pantetheine 4'-phosphate</name>
        <dbReference type="ChEBI" id="CHEBI:47942"/>
    </cofactor>
</comment>
<dbReference type="InterPro" id="IPR032821">
    <property type="entry name" value="PKS_assoc"/>
</dbReference>
<dbReference type="Pfam" id="PF00109">
    <property type="entry name" value="ketoacyl-synt"/>
    <property type="match status" value="2"/>
</dbReference>
<dbReference type="SMART" id="SM00823">
    <property type="entry name" value="PKS_PP"/>
    <property type="match status" value="2"/>
</dbReference>
<dbReference type="Gene3D" id="3.10.129.110">
    <property type="entry name" value="Polyketide synthase dehydratase"/>
    <property type="match status" value="2"/>
</dbReference>
<evidence type="ECO:0000256" key="7">
    <source>
        <dbReference type="ARBA" id="ARBA00023268"/>
    </source>
</evidence>
<dbReference type="GO" id="GO:0033068">
    <property type="term" value="P:macrolide biosynthetic process"/>
    <property type="evidence" value="ECO:0007669"/>
    <property type="project" value="UniProtKB-ARBA"/>
</dbReference>
<feature type="region of interest" description="C-terminal hotdog fold" evidence="9">
    <location>
        <begin position="2694"/>
        <end position="2825"/>
    </location>
</feature>
<dbReference type="InterPro" id="IPR036736">
    <property type="entry name" value="ACP-like_sf"/>
</dbReference>
<name>A0A7W7VY67_KITKI</name>
<accession>A0A7W7VY67</accession>
<dbReference type="InterPro" id="IPR014043">
    <property type="entry name" value="Acyl_transferase_dom"/>
</dbReference>
<organism evidence="13 14">
    <name type="scientific">Kitasatospora kifunensis</name>
    <name type="common">Streptomyces kifunensis</name>
    <dbReference type="NCBI Taxonomy" id="58351"/>
    <lineage>
        <taxon>Bacteria</taxon>
        <taxon>Bacillati</taxon>
        <taxon>Actinomycetota</taxon>
        <taxon>Actinomycetes</taxon>
        <taxon>Kitasatosporales</taxon>
        <taxon>Streptomycetaceae</taxon>
        <taxon>Kitasatospora</taxon>
    </lineage>
</organism>
<dbReference type="Pfam" id="PF08990">
    <property type="entry name" value="Docking"/>
    <property type="match status" value="1"/>
</dbReference>
<dbReference type="InterPro" id="IPR020806">
    <property type="entry name" value="PKS_PP-bd"/>
</dbReference>
<dbReference type="SMART" id="SM01294">
    <property type="entry name" value="PKS_PP_betabranch"/>
    <property type="match status" value="2"/>
</dbReference>
<feature type="domain" description="Carrier" evidence="10">
    <location>
        <begin position="1604"/>
        <end position="1679"/>
    </location>
</feature>
<dbReference type="SUPFAM" id="SSF47336">
    <property type="entry name" value="ACP-like"/>
    <property type="match status" value="2"/>
</dbReference>
<dbReference type="SMART" id="SM00827">
    <property type="entry name" value="PKS_AT"/>
    <property type="match status" value="2"/>
</dbReference>
<dbReference type="GO" id="GO:0004312">
    <property type="term" value="F:fatty acid synthase activity"/>
    <property type="evidence" value="ECO:0007669"/>
    <property type="project" value="TreeGrafter"/>
</dbReference>
<dbReference type="Pfam" id="PF16197">
    <property type="entry name" value="KAsynt_C_assoc"/>
    <property type="match status" value="2"/>
</dbReference>
<dbReference type="InterPro" id="IPR050091">
    <property type="entry name" value="PKS_NRPS_Biosynth_Enz"/>
</dbReference>
<dbReference type="GO" id="GO:0031177">
    <property type="term" value="F:phosphopantetheine binding"/>
    <property type="evidence" value="ECO:0007669"/>
    <property type="project" value="InterPro"/>
</dbReference>
<feature type="domain" description="PKS/mFAS DH" evidence="12">
    <location>
        <begin position="2557"/>
        <end position="2825"/>
    </location>
</feature>
<dbReference type="Gene3D" id="3.30.70.3290">
    <property type="match status" value="2"/>
</dbReference>
<dbReference type="InterPro" id="IPR049551">
    <property type="entry name" value="PKS_DH_C"/>
</dbReference>
<evidence type="ECO:0000256" key="6">
    <source>
        <dbReference type="ARBA" id="ARBA00023194"/>
    </source>
</evidence>
<dbReference type="InterPro" id="IPR013968">
    <property type="entry name" value="PKS_KR"/>
</dbReference>
<dbReference type="InterPro" id="IPR014031">
    <property type="entry name" value="Ketoacyl_synth_C"/>
</dbReference>
<dbReference type="SMART" id="SM00826">
    <property type="entry name" value="PKS_DH"/>
    <property type="match status" value="2"/>
</dbReference>
<evidence type="ECO:0000256" key="2">
    <source>
        <dbReference type="ARBA" id="ARBA00004792"/>
    </source>
</evidence>
<dbReference type="InterPro" id="IPR049900">
    <property type="entry name" value="PKS_mFAS_DH"/>
</dbReference>
<comment type="caution">
    <text evidence="13">The sequence shown here is derived from an EMBL/GenBank/DDBJ whole genome shotgun (WGS) entry which is preliminary data.</text>
</comment>
<dbReference type="PROSITE" id="PS52004">
    <property type="entry name" value="KS3_2"/>
    <property type="match status" value="2"/>
</dbReference>
<feature type="region of interest" description="C-terminal hotdog fold" evidence="9">
    <location>
        <begin position="1052"/>
        <end position="1204"/>
    </location>
</feature>
<comment type="caution">
    <text evidence="9">Lacks conserved residue(s) required for the propagation of feature annotation.</text>
</comment>
<keyword evidence="6" id="KW-0045">Antibiotic biosynthesis</keyword>
<feature type="domain" description="PKS/mFAS DH" evidence="12">
    <location>
        <begin position="902"/>
        <end position="1204"/>
    </location>
</feature>
<dbReference type="PANTHER" id="PTHR43775:SF51">
    <property type="entry name" value="INACTIVE PHENOLPHTHIOCEROL SYNTHESIS POLYKETIDE SYNTHASE TYPE I PKS1-RELATED"/>
    <property type="match status" value="1"/>
</dbReference>
<evidence type="ECO:0000256" key="9">
    <source>
        <dbReference type="PROSITE-ProRule" id="PRU01363"/>
    </source>
</evidence>
<keyword evidence="5 13" id="KW-0808">Transferase</keyword>
<dbReference type="InterPro" id="IPR036291">
    <property type="entry name" value="NAD(P)-bd_dom_sf"/>
</dbReference>
<dbReference type="EMBL" id="JACHJV010000001">
    <property type="protein sequence ID" value="MBB4927387.1"/>
    <property type="molecule type" value="Genomic_DNA"/>
</dbReference>
<keyword evidence="7" id="KW-0511">Multifunctional enzyme</keyword>
<dbReference type="InterPro" id="IPR018201">
    <property type="entry name" value="Ketoacyl_synth_AS"/>
</dbReference>
<feature type="region of interest" description="N-terminal hotdog fold" evidence="9">
    <location>
        <begin position="2557"/>
        <end position="2682"/>
    </location>
</feature>
<dbReference type="InterPro" id="IPR016035">
    <property type="entry name" value="Acyl_Trfase/lysoPLipase"/>
</dbReference>
<reference evidence="13 14" key="1">
    <citation type="submission" date="2020-08" db="EMBL/GenBank/DDBJ databases">
        <title>Sequencing the genomes of 1000 actinobacteria strains.</title>
        <authorList>
            <person name="Klenk H.-P."/>
        </authorList>
    </citation>
    <scope>NUCLEOTIDE SEQUENCE [LARGE SCALE GENOMIC DNA]</scope>
    <source>
        <strain evidence="13 14">DSM 41654</strain>
    </source>
</reference>
<dbReference type="InterPro" id="IPR020807">
    <property type="entry name" value="PKS_DH"/>
</dbReference>
<dbReference type="Gene3D" id="3.40.47.10">
    <property type="match status" value="2"/>
</dbReference>
<evidence type="ECO:0000256" key="1">
    <source>
        <dbReference type="ARBA" id="ARBA00001957"/>
    </source>
</evidence>
<feature type="domain" description="Ketosynthase family 3 (KS3)" evidence="11">
    <location>
        <begin position="1698"/>
        <end position="2122"/>
    </location>
</feature>
<dbReference type="FunFam" id="3.40.47.10:FF:000019">
    <property type="entry name" value="Polyketide synthase type I"/>
    <property type="match status" value="2"/>
</dbReference>
<dbReference type="CDD" id="cd00833">
    <property type="entry name" value="PKS"/>
    <property type="match status" value="2"/>
</dbReference>
<dbReference type="Pfam" id="PF22953">
    <property type="entry name" value="SpnB_Rossmann"/>
    <property type="match status" value="2"/>
</dbReference>
<evidence type="ECO:0000256" key="5">
    <source>
        <dbReference type="ARBA" id="ARBA00022679"/>
    </source>
</evidence>
<sequence>MTTTPQDKVVEALRSSMKEAERLRRQNQKLAAAATEPIAIVAMSCRYPGGVRTPEDLWTLVAEGTDAMSEYPVDRGWDLEALLAAGTDERGTSVSRRGGFLDTVADFDADFFGISPREATSMDPQQRLLLETSWEAFERAGLDPARLRGSRTGVFVGTNGQDYAYLLVRSLADATGDIGTGIAASATSGRISYTLGLEGPAVTVDTACSSSLVALHWAVQALRAGECSLALAGGVNVMSTPGSLMEFSRQGGLASDGRCKAFANAADGTGWAEGVGMLLLERLSDARRNGHEVLAVVRGSAVNQDGASNGFTAPNGPSQQRVIRQALASAGLSAADVDAVEGHGTGTPLGDPIEAQALLATYGQERAADRPLLLGSIKSNLGHTQAAAGVAGVIKMVLAMRHGVLPKTLHVDAPSAQVDWSAGRVELLKEAVKWPAVERPWRAGVSSFGISGTNAHVVLEQAPAASEAVSAPVVSSAVSPAVVPWVVSGKSEAALTAQLAGVASVAGSPLDVGFSLAGRTAFGHRAVLVDGVEIARGIAADRASAFLFSGQGSQCLGMGRELYGRFAVFAEAFDAVCAELDGQLELPLREVVWGEDEELLNQTVYAQAGLFAVEVALFRLMESWGVEPEFVAGHSIGEVAAAHVAGVLSLADACALVAARGRLMQALPVGGAMVAVQATEAEVLPLTGEFVSIAAINGPASVVVSGVAAEVEKIRLRFEGQGRKTTRLRVSHAFHSPLMEPMLAEFRQVVSGLSFAAPQLPLVSNVTGELATAELVCAPEYWVRHVRGAVRFADGLRALAAEGASAFLELGPDGVLSALVEEPDAVVAPALRKGQSEERALVSGLARLHVAGVRVEWSRFFEGAGARRVELPTYAFQRERYWPALAPAAGDLTAVGLAATDHPLLGAVIPLADSDAVLFTSRLSLAAQPWLAESAVDGAVVFPATGLLELVIRAGDQVGCDRVAELTLAAPLVLREGDSAVLQLRLGVPDESGARAVRIFSRGAGVVDGPWVEHASGVLVAGERVADFGEVVWPPRGAVAVDPEGLGGVRSAWRRGAEVFVEAGLEGESARDAGRFGLHPGLLASVAGAAGLVVGQDLVPLSWAGVSLHAAGASVVRARIVKLGEDSVSLAVADIDGEPVLSAESVTLGEQPEHQALGAPEVGSLLRLEWVPAPVVRGVEQAPGHVVLGVDVASLVELSGAESVVVVPLSEEGVELPGAVHALTARVLELVQEWLAEARFASSRLVFVTRGATAGEDLAAGAVWGLVRAAQSENPGRFVLVDLEVGAELPLGEVLAVGEPQVVVRGGVVCVGRLVRAGAGVGGAGWGSGTVLVTGGTGGLGRLVARHLVVGHGVRSLLLVSRRGLVAEGAQELVAELSGLGAEVGVAACDVADREALAAVLAGVSLSAVVHTAGVLDDGVVTSLTPERLSAVLRPKVDAAWHLHELTAHHDLAAFVLFSSISGVMGSAGQGNYAAGNVFLDCLAQYRRSRGLAAQSLAWGAWAPSGGMTSTLSEADLKRINSSGVPPLTAAQGLALLDAAMGVDEPTLVPLALTGGRVSPRGELPPIFSSLVKVPRRLAASTGAGTAAALAVRLAALREADRARHLVDLVRTEAAGVLGHGSAKSVDPAREFRDLGVDSLTALELRNRLTAVTGLRLPATLVFDYPTPAVLAERLLAELLDEHGDAELRTPAATVDLADPVVVVGMACRMPGGVRSPEELWELLAEGREGVADFPTDRGWDLEALFGAGEESRRVSATRRGGFLADLGEFDAGFFGISPREALAMDPQQRLLLETSWEAFERAGIDPVTLRGSRTGVFVGTTGQDYASLVFNSREDVEGHASTGLANSVISGRVSYNFGLEGPAVTIDTACSSSLVAMHLAAQSLRQGECSLALAGGVTVLSTPMSFLGFTRQGGLATDGRCKAFADAADGTGWSEGVGVLVLERLSDARRNGHEVLAVVRGSAVNQDGASNGLTAPNGPSQQRVIRQALASAGLSAADVDAVEGHGTGTPLGDPIEAQALLATYGQDRERPLLLGSIKSNLGHTQAAAGVAGVIKMVLAMRHGVLPQTLHVDAPSAHVEWSEGAVALLTEPTPWPAVERPWRAGVSSFGLSGTNAHVVLEQAPVASEAPEAVAVSPAVVPWVVSGKSEAALAAQLAGVASASGSPLDVGFSLAGRTGFGHRAVLLDGVEVARGAAGDGTSAVLFSGQGSQRLGMGRELYGRFPVFAEAFDAVCAGLDGQLERPLREVVWGEDVELLNRTVYAQAGLFAVEVALFRLVESLGVRPDFVAGHSIGEVAAAHVAGVLSLADACVLVAARGRLMEALPAGGAMVAVQATEEEVRPLLGEFVSLAAINGPSSVVVSGAAAEVEDIRLRFEGQGRKTTRLRVSHAFHSPLMEPMLADFRQVVDGLTFAAPQLPLVSNVTGELATAELVCAPEYWVRHVRETVRFADGLRALTDEGASLFLELGPDGVLSALVEDGVAAPALRKGRDEESALLTALARLHVVGLSLDWSRVFEGTGARRVELPTYAFQRERFWPVPAARSGDVRGAGLTPAEHPLLAATVPLADSQSALLTGRLSLTAQPWLADYTVNGTVVLSATAWLELALCAADQVGCDRVAELTLAEPLVLGGDGAAAVQLWVGAPDQAGVRAISCYARDAEAAPNAPWTRHASGSLVTGERVADFDATLWPPRDAVAAELAGFYELGEFGPVFQTVQSVWLRGEEVFAEAALPGQVADAGAFGLHPALLEAAVQLVGFAGLDDQERLVPACWTGVSRHAVGASTVRLRISRLGERAVCVAVADVEGAPVLSVESLALAAPVAAELPAADNGQDGLLRLEWVPAPAARVAEQAPGHVVLGADVASLAELSGDEPLVMVPLSADGADLPGSVHALTARTLELVQEWLAEARFASSRLVFVTRGAIEGDDLAAGAVWGLVRAAHSEHPDRFGLLDVEKDADVTTALPLLPGLLATGEAQFTVRAGVLRVGRLARLGAVEGVVGSWGSGTVLVTGGTGGLGRLVARHLVVGHGVRSLLLVSRRGLAAEGAQELVAELSGLGAEVGVAACDVADREALAAVLAGVSLSAVVHTAGVLDDGVVTSLTSERLSAVLRPKVDAAWHLHELTAHHDLTAFVLFSSISGVMGSAGQGNYAAGNVFLDCLAQYRRSRGLAAQSLAWGAWAPSGGMTSTLSEADLQRLNSSGVPPLTAAQGLALLDAAMGVDAAYLVPLGQTSGAMRMPGEVPALLRGLVRGTRRAASTSGGAAGTVAALAARLREQRETERLRTVVGLVRTEAANVLGHAGAKSVDPSQEFRDLGVDSLTAVELRNRLTAVTGLRLPATLVFDYPTPTVLAEHLLLELLDEPDAADSTSILAELDRLDAVLTAGDPDEQTRAAISLRLRQLLEKCRETDANSVVERIESASTDEVFAFIDNELGRLSDR</sequence>
<dbReference type="InterPro" id="IPR006162">
    <property type="entry name" value="Ppantetheine_attach_site"/>
</dbReference>
<dbReference type="InterPro" id="IPR020841">
    <property type="entry name" value="PKS_Beta-ketoAc_synthase_dom"/>
</dbReference>
<dbReference type="InterPro" id="IPR042104">
    <property type="entry name" value="PKS_dehydratase_sf"/>
</dbReference>
<dbReference type="GO" id="GO:0006633">
    <property type="term" value="P:fatty acid biosynthetic process"/>
    <property type="evidence" value="ECO:0007669"/>
    <property type="project" value="InterPro"/>
</dbReference>
<dbReference type="PROSITE" id="PS00606">
    <property type="entry name" value="KS3_1"/>
    <property type="match status" value="2"/>
</dbReference>
<dbReference type="Pfam" id="PF00698">
    <property type="entry name" value="Acyl_transf_1"/>
    <property type="match status" value="2"/>
</dbReference>
<dbReference type="PANTHER" id="PTHR43775">
    <property type="entry name" value="FATTY ACID SYNTHASE"/>
    <property type="match status" value="1"/>
</dbReference>
<evidence type="ECO:0000256" key="8">
    <source>
        <dbReference type="ARBA" id="ARBA00023315"/>
    </source>
</evidence>
<evidence type="ECO:0000256" key="3">
    <source>
        <dbReference type="ARBA" id="ARBA00022450"/>
    </source>
</evidence>
<proteinExistence type="predicted"/>
<gene>
    <name evidence="13" type="ORF">FHR34_006380</name>
</gene>
<dbReference type="SUPFAM" id="SSF53901">
    <property type="entry name" value="Thiolase-like"/>
    <property type="match status" value="2"/>
</dbReference>
<dbReference type="SMART" id="SM00822">
    <property type="entry name" value="PKS_KR"/>
    <property type="match status" value="2"/>
</dbReference>
<dbReference type="InterPro" id="IPR057326">
    <property type="entry name" value="KR_dom"/>
</dbReference>
<evidence type="ECO:0000256" key="4">
    <source>
        <dbReference type="ARBA" id="ARBA00022553"/>
    </source>
</evidence>
<protein>
    <submittedName>
        <fullName evidence="13">Acyl transferase domain-containing protein/NAD(P)-dependent dehydrogenase (Short-subunit alcohol dehydrogenase family)/acyl carrier protein</fullName>
    </submittedName>
</protein>
<dbReference type="FunFam" id="3.40.366.10:FF:000002">
    <property type="entry name" value="Probable polyketide synthase 2"/>
    <property type="match status" value="2"/>
</dbReference>
<dbReference type="Pfam" id="PF14765">
    <property type="entry name" value="PS-DH"/>
    <property type="match status" value="1"/>
</dbReference>
<evidence type="ECO:0000259" key="10">
    <source>
        <dbReference type="PROSITE" id="PS50075"/>
    </source>
</evidence>